<gene>
    <name evidence="1" type="ORF">AO501_12380</name>
</gene>
<accession>A0A0Q2M7I7</accession>
<dbReference type="OrthoDB" id="4725367at2"/>
<organism evidence="1 2">
    <name type="scientific">Mycobacterium gordonae</name>
    <dbReference type="NCBI Taxonomy" id="1778"/>
    <lineage>
        <taxon>Bacteria</taxon>
        <taxon>Bacillati</taxon>
        <taxon>Actinomycetota</taxon>
        <taxon>Actinomycetes</taxon>
        <taxon>Mycobacteriales</taxon>
        <taxon>Mycobacteriaceae</taxon>
        <taxon>Mycobacterium</taxon>
    </lineage>
</organism>
<name>A0A0Q2M7I7_MYCGO</name>
<evidence type="ECO:0000313" key="2">
    <source>
        <dbReference type="Proteomes" id="UP000051677"/>
    </source>
</evidence>
<proteinExistence type="predicted"/>
<dbReference type="Proteomes" id="UP000051677">
    <property type="component" value="Unassembled WGS sequence"/>
</dbReference>
<reference evidence="1 2" key="1">
    <citation type="submission" date="2015-10" db="EMBL/GenBank/DDBJ databases">
        <title>Mycobacterium gordonae draft genome assembly.</title>
        <authorList>
            <person name="Ustinova V."/>
            <person name="Smirnova T."/>
            <person name="Blagodatskikh K."/>
            <person name="Varlamov D."/>
            <person name="Larionova E."/>
            <person name="Chernousova L."/>
        </authorList>
    </citation>
    <scope>NUCLEOTIDE SEQUENCE [LARGE SCALE GENOMIC DNA]</scope>
    <source>
        <strain evidence="1 2">CTRI 14-8773</strain>
    </source>
</reference>
<dbReference type="AlphaFoldDB" id="A0A0Q2M7I7"/>
<dbReference type="RefSeq" id="WP_055581195.1">
    <property type="nucleotide sequence ID" value="NZ_LKTM01000365.1"/>
</dbReference>
<dbReference type="EMBL" id="LKTM01000365">
    <property type="protein sequence ID" value="KQH75839.1"/>
    <property type="molecule type" value="Genomic_DNA"/>
</dbReference>
<evidence type="ECO:0000313" key="1">
    <source>
        <dbReference type="EMBL" id="KQH75839.1"/>
    </source>
</evidence>
<protein>
    <submittedName>
        <fullName evidence="1">Uncharacterized protein</fullName>
    </submittedName>
</protein>
<sequence length="140" mass="15262">MIDWEEVNVPRGAYISWGQEIGQHVTGRVLEYGIDTGKDFNGKVCPSIMIELIEPADSIGSKGRSRHDAGEVVQLDVAQESLKRALHAADPAPGDLVKITLENLVSRPNGVGKEFGIKIARQAAQIEVVHLDDDDEQSSF</sequence>
<comment type="caution">
    <text evidence="1">The sequence shown here is derived from an EMBL/GenBank/DDBJ whole genome shotgun (WGS) entry which is preliminary data.</text>
</comment>